<protein>
    <submittedName>
        <fullName evidence="2">Uma2 family endonuclease</fullName>
    </submittedName>
</protein>
<sequence length="195" mass="21447">MGHAAVKLPMTAEEFLAWDESQPIRHEFLRGEVYAMAGGEDRHATLALNFAMALRGHLQGSPCRTYINDVKLRVAPADAYFYPDVMVTCSAVDAAHRLIKSEPLLVIEVLSPGTAGYDRGDKFAAYRMLASLREYVLADPRSRRCDVHRRGDDGLWILHPFDAAEGVHLASVELSIDAETLWAEVEPGAAPGAMI</sequence>
<feature type="domain" description="Putative restriction endonuclease" evidence="1">
    <location>
        <begin position="13"/>
        <end position="168"/>
    </location>
</feature>
<evidence type="ECO:0000313" key="3">
    <source>
        <dbReference type="Proteomes" id="UP000737171"/>
    </source>
</evidence>
<accession>A0ABX2EDG2</accession>
<dbReference type="InterPro" id="IPR008538">
    <property type="entry name" value="Uma2"/>
</dbReference>
<organism evidence="2 3">
    <name type="scientific">Pseudaquabacterium terrae</name>
    <dbReference type="NCBI Taxonomy" id="2732868"/>
    <lineage>
        <taxon>Bacteria</taxon>
        <taxon>Pseudomonadati</taxon>
        <taxon>Pseudomonadota</taxon>
        <taxon>Betaproteobacteria</taxon>
        <taxon>Burkholderiales</taxon>
        <taxon>Sphaerotilaceae</taxon>
        <taxon>Pseudaquabacterium</taxon>
    </lineage>
</organism>
<dbReference type="PANTHER" id="PTHR36558:SF1">
    <property type="entry name" value="RESTRICTION ENDONUCLEASE DOMAIN-CONTAINING PROTEIN-RELATED"/>
    <property type="match status" value="1"/>
</dbReference>
<dbReference type="Gene3D" id="3.90.1570.10">
    <property type="entry name" value="tt1808, chain A"/>
    <property type="match status" value="1"/>
</dbReference>
<dbReference type="InterPro" id="IPR011335">
    <property type="entry name" value="Restrct_endonuc-II-like"/>
</dbReference>
<proteinExistence type="predicted"/>
<gene>
    <name evidence="2" type="ORF">HLB44_04190</name>
</gene>
<dbReference type="EMBL" id="JABRWJ010000001">
    <property type="protein sequence ID" value="NRF66175.1"/>
    <property type="molecule type" value="Genomic_DNA"/>
</dbReference>
<keyword evidence="3" id="KW-1185">Reference proteome</keyword>
<dbReference type="GO" id="GO:0004519">
    <property type="term" value="F:endonuclease activity"/>
    <property type="evidence" value="ECO:0007669"/>
    <property type="project" value="UniProtKB-KW"/>
</dbReference>
<comment type="caution">
    <text evidence="2">The sequence shown here is derived from an EMBL/GenBank/DDBJ whole genome shotgun (WGS) entry which is preliminary data.</text>
</comment>
<dbReference type="SUPFAM" id="SSF52980">
    <property type="entry name" value="Restriction endonuclease-like"/>
    <property type="match status" value="1"/>
</dbReference>
<evidence type="ECO:0000259" key="1">
    <source>
        <dbReference type="Pfam" id="PF05685"/>
    </source>
</evidence>
<keyword evidence="2" id="KW-0540">Nuclease</keyword>
<dbReference type="PANTHER" id="PTHR36558">
    <property type="entry name" value="GLR1098 PROTEIN"/>
    <property type="match status" value="1"/>
</dbReference>
<name>A0ABX2EDG2_9BURK</name>
<dbReference type="InterPro" id="IPR012296">
    <property type="entry name" value="Nuclease_put_TT1808"/>
</dbReference>
<dbReference type="CDD" id="cd06260">
    <property type="entry name" value="DUF820-like"/>
    <property type="match status" value="1"/>
</dbReference>
<dbReference type="Pfam" id="PF05685">
    <property type="entry name" value="Uma2"/>
    <property type="match status" value="1"/>
</dbReference>
<keyword evidence="2" id="KW-0378">Hydrolase</keyword>
<dbReference type="Proteomes" id="UP000737171">
    <property type="component" value="Unassembled WGS sequence"/>
</dbReference>
<evidence type="ECO:0000313" key="2">
    <source>
        <dbReference type="EMBL" id="NRF66175.1"/>
    </source>
</evidence>
<keyword evidence="2" id="KW-0255">Endonuclease</keyword>
<reference evidence="2 3" key="1">
    <citation type="submission" date="2020-05" db="EMBL/GenBank/DDBJ databases">
        <title>Aquincola sp. isolate from soil.</title>
        <authorList>
            <person name="Han J."/>
            <person name="Kim D.-U."/>
        </authorList>
    </citation>
    <scope>NUCLEOTIDE SEQUENCE [LARGE SCALE GENOMIC DNA]</scope>
    <source>
        <strain evidence="2 3">S2</strain>
    </source>
</reference>